<dbReference type="Proteomes" id="UP000825935">
    <property type="component" value="Chromosome 35"/>
</dbReference>
<sequence>MDDKSLSGLKTHDWHKFLRHILPLVIDGCTRKGVRDVIYRLGSLIRICIELLCLMEKELPTSFFDIQVHLLVHPVDEIEIAGVVNTRWIAKPEESMAKGWMIEECMYYVSEYLERVHEEAPCAWTNESFSKITNEVLSCKGVPFLFTFQEKNDVSTFVAYNSECMQAFLSEYEELQNLRKDSSIVASFKQLSRATSKDTNLIDSELGYVGTIVGIYEISFRTFKQVEKSLYFLTNVFYLFHCSGRIMDDILRNMRSSMLHILDIGEYYGETNMDEVERQTHEGRSRSSQGDHDDEDEEDQDDHDISDDDDDHADDD</sequence>
<dbReference type="InterPro" id="IPR025452">
    <property type="entry name" value="DUF4218"/>
</dbReference>
<evidence type="ECO:0000256" key="1">
    <source>
        <dbReference type="SAM" id="MobiDB-lite"/>
    </source>
</evidence>
<feature type="compositionally biased region" description="Acidic residues" evidence="1">
    <location>
        <begin position="292"/>
        <end position="316"/>
    </location>
</feature>
<dbReference type="AlphaFoldDB" id="A0A8T2QG98"/>
<name>A0A8T2QG98_CERRI</name>
<protein>
    <recommendedName>
        <fullName evidence="2">DUF4218 domain-containing protein</fullName>
    </recommendedName>
</protein>
<dbReference type="PANTHER" id="PTHR48258">
    <property type="entry name" value="DUF4218 DOMAIN-CONTAINING PROTEIN-RELATED"/>
    <property type="match status" value="1"/>
</dbReference>
<organism evidence="3 4">
    <name type="scientific">Ceratopteris richardii</name>
    <name type="common">Triangle waterfern</name>
    <dbReference type="NCBI Taxonomy" id="49495"/>
    <lineage>
        <taxon>Eukaryota</taxon>
        <taxon>Viridiplantae</taxon>
        <taxon>Streptophyta</taxon>
        <taxon>Embryophyta</taxon>
        <taxon>Tracheophyta</taxon>
        <taxon>Polypodiopsida</taxon>
        <taxon>Polypodiidae</taxon>
        <taxon>Polypodiales</taxon>
        <taxon>Pteridineae</taxon>
        <taxon>Pteridaceae</taxon>
        <taxon>Parkerioideae</taxon>
        <taxon>Ceratopteris</taxon>
    </lineage>
</organism>
<keyword evidence="4" id="KW-1185">Reference proteome</keyword>
<evidence type="ECO:0000259" key="2">
    <source>
        <dbReference type="Pfam" id="PF13960"/>
    </source>
</evidence>
<accession>A0A8T2QG98</accession>
<feature type="region of interest" description="Disordered" evidence="1">
    <location>
        <begin position="274"/>
        <end position="316"/>
    </location>
</feature>
<feature type="domain" description="DUF4218" evidence="2">
    <location>
        <begin position="48"/>
        <end position="89"/>
    </location>
</feature>
<evidence type="ECO:0000313" key="4">
    <source>
        <dbReference type="Proteomes" id="UP000825935"/>
    </source>
</evidence>
<dbReference type="EMBL" id="CM035440">
    <property type="protein sequence ID" value="KAH7283177.1"/>
    <property type="molecule type" value="Genomic_DNA"/>
</dbReference>
<dbReference type="Pfam" id="PF13960">
    <property type="entry name" value="DUF4218"/>
    <property type="match status" value="1"/>
</dbReference>
<evidence type="ECO:0000313" key="3">
    <source>
        <dbReference type="EMBL" id="KAH7283177.1"/>
    </source>
</evidence>
<proteinExistence type="predicted"/>
<gene>
    <name evidence="3" type="ORF">KP509_35G065000</name>
</gene>
<dbReference type="OrthoDB" id="1933679at2759"/>
<reference evidence="3" key="1">
    <citation type="submission" date="2021-08" db="EMBL/GenBank/DDBJ databases">
        <title>WGS assembly of Ceratopteris richardii.</title>
        <authorList>
            <person name="Marchant D.B."/>
            <person name="Chen G."/>
            <person name="Jenkins J."/>
            <person name="Shu S."/>
            <person name="Leebens-Mack J."/>
            <person name="Grimwood J."/>
            <person name="Schmutz J."/>
            <person name="Soltis P."/>
            <person name="Soltis D."/>
            <person name="Chen Z.-H."/>
        </authorList>
    </citation>
    <scope>NUCLEOTIDE SEQUENCE</scope>
    <source>
        <strain evidence="3">Whitten #5841</strain>
        <tissue evidence="3">Leaf</tissue>
    </source>
</reference>
<feature type="compositionally biased region" description="Basic and acidic residues" evidence="1">
    <location>
        <begin position="275"/>
        <end position="291"/>
    </location>
</feature>
<comment type="caution">
    <text evidence="3">The sequence shown here is derived from an EMBL/GenBank/DDBJ whole genome shotgun (WGS) entry which is preliminary data.</text>
</comment>